<dbReference type="NCBIfam" id="NF038262">
    <property type="entry name" value="SiaB_fam_kinase"/>
    <property type="match status" value="1"/>
</dbReference>
<dbReference type="STRING" id="692418.SAMN04488029_1290"/>
<gene>
    <name evidence="1" type="ORF">SAMN04488029_1290</name>
</gene>
<proteinExistence type="predicted"/>
<dbReference type="OrthoDB" id="1117715at2"/>
<dbReference type="InterPro" id="IPR046239">
    <property type="entry name" value="DUF6272"/>
</dbReference>
<evidence type="ECO:0000313" key="1">
    <source>
        <dbReference type="EMBL" id="SMD32930.1"/>
    </source>
</evidence>
<dbReference type="EMBL" id="FWYF01000001">
    <property type="protein sequence ID" value="SMD32930.1"/>
    <property type="molecule type" value="Genomic_DNA"/>
</dbReference>
<dbReference type="AlphaFoldDB" id="A0A1W2G8B7"/>
<evidence type="ECO:0000313" key="2">
    <source>
        <dbReference type="Proteomes" id="UP000192472"/>
    </source>
</evidence>
<dbReference type="RefSeq" id="WP_084371564.1">
    <property type="nucleotide sequence ID" value="NZ_FWYF01000001.1"/>
</dbReference>
<accession>A0A1W2G8B7</accession>
<reference evidence="1 2" key="1">
    <citation type="submission" date="2017-04" db="EMBL/GenBank/DDBJ databases">
        <authorList>
            <person name="Afonso C.L."/>
            <person name="Miller P.J."/>
            <person name="Scott M.A."/>
            <person name="Spackman E."/>
            <person name="Goraichik I."/>
            <person name="Dimitrov K.M."/>
            <person name="Suarez D.L."/>
            <person name="Swayne D.E."/>
        </authorList>
    </citation>
    <scope>NUCLEOTIDE SEQUENCE [LARGE SCALE GENOMIC DNA]</scope>
    <source>
        <strain evidence="1 2">DSM 26133</strain>
    </source>
</reference>
<protein>
    <submittedName>
        <fullName evidence="1">Uncharacterized protein</fullName>
    </submittedName>
</protein>
<organism evidence="1 2">
    <name type="scientific">Reichenbachiella faecimaris</name>
    <dbReference type="NCBI Taxonomy" id="692418"/>
    <lineage>
        <taxon>Bacteria</taxon>
        <taxon>Pseudomonadati</taxon>
        <taxon>Bacteroidota</taxon>
        <taxon>Cytophagia</taxon>
        <taxon>Cytophagales</taxon>
        <taxon>Reichenbachiellaceae</taxon>
        <taxon>Reichenbachiella</taxon>
    </lineage>
</organism>
<name>A0A1W2G8B7_REIFA</name>
<dbReference type="Proteomes" id="UP000192472">
    <property type="component" value="Unassembled WGS sequence"/>
</dbReference>
<keyword evidence="2" id="KW-1185">Reference proteome</keyword>
<dbReference type="Pfam" id="PF19788">
    <property type="entry name" value="DUF6272"/>
    <property type="match status" value="1"/>
</dbReference>
<sequence>MNNLRKKQTNQLNHLKNIVAFRDLMEGSDVNIVYLGKITQNTINGITAMTEEDMTDKKEDKKVSRRVYHVMIEALQNICKHADSTAEYASDSLEDGLAKDGIFLIGDNDYEYYVTTGNQISLDNAVRLRDILDRVNSLDKEELRSLHKTTMENTTISEKGGAGLGFIDIKKRTGTEYEYYFEPLDAKHCFFILTIRIRKEDV</sequence>